<dbReference type="Proteomes" id="UP000092460">
    <property type="component" value="Unassembled WGS sequence"/>
</dbReference>
<dbReference type="VEuPathDB" id="VectorBase:GPPI048138"/>
<reference evidence="1" key="2">
    <citation type="submission" date="2020-05" db="UniProtKB">
        <authorList>
            <consortium name="EnsemblMetazoa"/>
        </authorList>
    </citation>
    <scope>IDENTIFICATION</scope>
    <source>
        <strain evidence="1">IAEA</strain>
    </source>
</reference>
<sequence length="198" mass="22459">MIKQDTPLVIQPKTEQKVKVNFNKSVDFKKLKVSNLRCKKYSGVVFDCSGDDKRKSSNRKNMKLWFQPSSIANSNSRLRFSAMPVMNFWIKYVVGIRFQGLKIYTGSENGSTHCSAVFKTGCETFSKILAEMRFYVGWEKYKVYGCAEVLICSKTSVRRVGAYITVQKLQEVPKSESDSVVEHLGIEISGSNSKCFVT</sequence>
<dbReference type="AlphaFoldDB" id="A0A1B0C3K0"/>
<evidence type="ECO:0000313" key="2">
    <source>
        <dbReference type="Proteomes" id="UP000092460"/>
    </source>
</evidence>
<accession>A0A1B0C3K0</accession>
<dbReference type="EnsemblMetazoa" id="GPPI048138-RA">
    <property type="protein sequence ID" value="GPPI048138-PA"/>
    <property type="gene ID" value="GPPI048138"/>
</dbReference>
<organism evidence="1 2">
    <name type="scientific">Glossina palpalis gambiensis</name>
    <dbReference type="NCBI Taxonomy" id="67801"/>
    <lineage>
        <taxon>Eukaryota</taxon>
        <taxon>Metazoa</taxon>
        <taxon>Ecdysozoa</taxon>
        <taxon>Arthropoda</taxon>
        <taxon>Hexapoda</taxon>
        <taxon>Insecta</taxon>
        <taxon>Pterygota</taxon>
        <taxon>Neoptera</taxon>
        <taxon>Endopterygota</taxon>
        <taxon>Diptera</taxon>
        <taxon>Brachycera</taxon>
        <taxon>Muscomorpha</taxon>
        <taxon>Hippoboscoidea</taxon>
        <taxon>Glossinidae</taxon>
        <taxon>Glossina</taxon>
    </lineage>
</organism>
<reference evidence="2" key="1">
    <citation type="submission" date="2015-01" db="EMBL/GenBank/DDBJ databases">
        <authorList>
            <person name="Aksoy S."/>
            <person name="Warren W."/>
            <person name="Wilson R.K."/>
        </authorList>
    </citation>
    <scope>NUCLEOTIDE SEQUENCE [LARGE SCALE GENOMIC DNA]</scope>
    <source>
        <strain evidence="2">IAEA</strain>
    </source>
</reference>
<name>A0A1B0C3K0_9MUSC</name>
<dbReference type="EMBL" id="JXJN01024981">
    <property type="status" value="NOT_ANNOTATED_CDS"/>
    <property type="molecule type" value="Genomic_DNA"/>
</dbReference>
<proteinExistence type="predicted"/>
<protein>
    <submittedName>
        <fullName evidence="1">Uncharacterized protein</fullName>
    </submittedName>
</protein>
<keyword evidence="2" id="KW-1185">Reference proteome</keyword>
<evidence type="ECO:0000313" key="1">
    <source>
        <dbReference type="EnsemblMetazoa" id="GPPI048138-PA"/>
    </source>
</evidence>